<sequence>MLPEPALPCEVIALHVRLPNGVAFDVGKVRLETLTAMVQMLGRLSCSDSTTG</sequence>
<name>A0ABM8TTM3_9BURK</name>
<organism evidence="1 2">
    <name type="scientific">Cupriavidus numazuensis</name>
    <dbReference type="NCBI Taxonomy" id="221992"/>
    <lineage>
        <taxon>Bacteria</taxon>
        <taxon>Pseudomonadati</taxon>
        <taxon>Pseudomonadota</taxon>
        <taxon>Betaproteobacteria</taxon>
        <taxon>Burkholderiales</taxon>
        <taxon>Burkholderiaceae</taxon>
        <taxon>Cupriavidus</taxon>
    </lineage>
</organism>
<dbReference type="Proteomes" id="UP000672657">
    <property type="component" value="Unassembled WGS sequence"/>
</dbReference>
<keyword evidence="2" id="KW-1185">Reference proteome</keyword>
<evidence type="ECO:0008006" key="3">
    <source>
        <dbReference type="Google" id="ProtNLM"/>
    </source>
</evidence>
<evidence type="ECO:0000313" key="2">
    <source>
        <dbReference type="Proteomes" id="UP000672657"/>
    </source>
</evidence>
<accession>A0ABM8TTM3</accession>
<reference evidence="1 2" key="1">
    <citation type="submission" date="2021-03" db="EMBL/GenBank/DDBJ databases">
        <authorList>
            <person name="Peeters C."/>
        </authorList>
    </citation>
    <scope>NUCLEOTIDE SEQUENCE [LARGE SCALE GENOMIC DNA]</scope>
    <source>
        <strain evidence="1 2">LMG 26411</strain>
    </source>
</reference>
<evidence type="ECO:0000313" key="1">
    <source>
        <dbReference type="EMBL" id="CAG2159831.1"/>
    </source>
</evidence>
<proteinExistence type="predicted"/>
<comment type="caution">
    <text evidence="1">The sequence shown here is derived from an EMBL/GenBank/DDBJ whole genome shotgun (WGS) entry which is preliminary data.</text>
</comment>
<protein>
    <recommendedName>
        <fullName evidence="3">Transposase</fullName>
    </recommendedName>
</protein>
<gene>
    <name evidence="1" type="ORF">LMG26411_07012</name>
</gene>
<dbReference type="EMBL" id="CAJPVI010000066">
    <property type="protein sequence ID" value="CAG2159831.1"/>
    <property type="molecule type" value="Genomic_DNA"/>
</dbReference>